<dbReference type="SUPFAM" id="SSF53335">
    <property type="entry name" value="S-adenosyl-L-methionine-dependent methyltransferases"/>
    <property type="match status" value="1"/>
</dbReference>
<dbReference type="Pfam" id="PF07279">
    <property type="entry name" value="DUF1442"/>
    <property type="match status" value="1"/>
</dbReference>
<dbReference type="SMR" id="A0A8T3A6S5"/>
<dbReference type="InterPro" id="IPR009902">
    <property type="entry name" value="DUF1442"/>
</dbReference>
<sequence>MVWSPQFAANAYLDTVKLCKDVKESNSPIEPESTQFLSALAAGMSAQHIVEVSPQASQSTVALAVAARQTGGRLVCILPQSESLVESKQVIEDSGLTDIVEFKVGDPYKILPECENVDFSVVDCKSESYTGLLKLLDMNPAKSVVVANNLLGEKSGLGGEWRSLQDKSAVRSAKHPIGKGMEVTMIGKSAEFVMKDSKGFRQERKVRGASRRRSRSKSAWVTKVDEVSGEEHLFRIPQSI</sequence>
<accession>A0A8T3A6S5</accession>
<organism evidence="1 2">
    <name type="scientific">Dendrobium nobile</name>
    <name type="common">Orchid</name>
    <dbReference type="NCBI Taxonomy" id="94219"/>
    <lineage>
        <taxon>Eukaryota</taxon>
        <taxon>Viridiplantae</taxon>
        <taxon>Streptophyta</taxon>
        <taxon>Embryophyta</taxon>
        <taxon>Tracheophyta</taxon>
        <taxon>Spermatophyta</taxon>
        <taxon>Magnoliopsida</taxon>
        <taxon>Liliopsida</taxon>
        <taxon>Asparagales</taxon>
        <taxon>Orchidaceae</taxon>
        <taxon>Epidendroideae</taxon>
        <taxon>Malaxideae</taxon>
        <taxon>Dendrobiinae</taxon>
        <taxon>Dendrobium</taxon>
    </lineage>
</organism>
<name>A0A8T3A6S5_DENNO</name>
<protein>
    <submittedName>
        <fullName evidence="1">Uncharacterized protein</fullName>
    </submittedName>
</protein>
<dbReference type="PANTHER" id="PTHR33593">
    <property type="entry name" value="DUF1442 FAMILY PROTEIN"/>
    <property type="match status" value="1"/>
</dbReference>
<comment type="caution">
    <text evidence="1">The sequence shown here is derived from an EMBL/GenBank/DDBJ whole genome shotgun (WGS) entry which is preliminary data.</text>
</comment>
<dbReference type="EMBL" id="JAGYWB010000018">
    <property type="protein sequence ID" value="KAI0491828.1"/>
    <property type="molecule type" value="Genomic_DNA"/>
</dbReference>
<dbReference type="InterPro" id="IPR029063">
    <property type="entry name" value="SAM-dependent_MTases_sf"/>
</dbReference>
<gene>
    <name evidence="1" type="ORF">KFK09_026089</name>
</gene>
<reference evidence="1" key="1">
    <citation type="journal article" date="2022" name="Front. Genet.">
        <title>Chromosome-Scale Assembly of the Dendrobium nobile Genome Provides Insights Into the Molecular Mechanism of the Biosynthesis of the Medicinal Active Ingredient of Dendrobium.</title>
        <authorList>
            <person name="Xu Q."/>
            <person name="Niu S.-C."/>
            <person name="Li K.-L."/>
            <person name="Zheng P.-J."/>
            <person name="Zhang X.-J."/>
            <person name="Jia Y."/>
            <person name="Liu Y."/>
            <person name="Niu Y.-X."/>
            <person name="Yu L.-H."/>
            <person name="Chen D.-F."/>
            <person name="Zhang G.-Q."/>
        </authorList>
    </citation>
    <scope>NUCLEOTIDE SEQUENCE</scope>
    <source>
        <tissue evidence="1">Leaf</tissue>
    </source>
</reference>
<dbReference type="PANTHER" id="PTHR33593:SF1">
    <property type="entry name" value="DUF1442 FAMILY PROTEIN"/>
    <property type="match status" value="1"/>
</dbReference>
<dbReference type="OrthoDB" id="774871at2759"/>
<proteinExistence type="predicted"/>
<evidence type="ECO:0000313" key="2">
    <source>
        <dbReference type="Proteomes" id="UP000829196"/>
    </source>
</evidence>
<dbReference type="Gene3D" id="3.40.50.150">
    <property type="entry name" value="Vaccinia Virus protein VP39"/>
    <property type="match status" value="1"/>
</dbReference>
<keyword evidence="2" id="KW-1185">Reference proteome</keyword>
<dbReference type="Proteomes" id="UP000829196">
    <property type="component" value="Unassembled WGS sequence"/>
</dbReference>
<dbReference type="AlphaFoldDB" id="A0A8T3A6S5"/>
<evidence type="ECO:0000313" key="1">
    <source>
        <dbReference type="EMBL" id="KAI0491828.1"/>
    </source>
</evidence>